<dbReference type="GO" id="GO:0036380">
    <property type="term" value="F:UDP-N-acetylglucosamine-undecaprenyl-phosphate N-acetylglucosaminephosphotransferase activity"/>
    <property type="evidence" value="ECO:0007669"/>
    <property type="project" value="UniProtKB-UniRule"/>
</dbReference>
<comment type="cofactor">
    <cofactor evidence="12 13">
        <name>Mg(2+)</name>
        <dbReference type="ChEBI" id="CHEBI:18420"/>
    </cofactor>
</comment>
<dbReference type="GO" id="GO:0016757">
    <property type="term" value="F:glycosyltransferase activity"/>
    <property type="evidence" value="ECO:0007669"/>
    <property type="project" value="UniProtKB-KW"/>
</dbReference>
<dbReference type="GO" id="GO:0009276">
    <property type="term" value="C:Gram-negative-bacterium-type cell wall"/>
    <property type="evidence" value="ECO:0007669"/>
    <property type="project" value="InterPro"/>
</dbReference>
<keyword evidence="5 12" id="KW-0808">Transferase</keyword>
<feature type="binding site" evidence="13">
    <location>
        <position position="215"/>
    </location>
    <ligand>
        <name>Mg(2+)</name>
        <dbReference type="ChEBI" id="CHEBI:18420"/>
    </ligand>
</feature>
<evidence type="ECO:0000256" key="12">
    <source>
        <dbReference type="HAMAP-Rule" id="MF_02030"/>
    </source>
</evidence>
<dbReference type="Proteomes" id="UP000053718">
    <property type="component" value="Unassembled WGS sequence"/>
</dbReference>
<dbReference type="GO" id="GO:0009243">
    <property type="term" value="P:O antigen biosynthetic process"/>
    <property type="evidence" value="ECO:0007669"/>
    <property type="project" value="UniProtKB-UniRule"/>
</dbReference>
<feature type="transmembrane region" description="Helical" evidence="12">
    <location>
        <begin position="181"/>
        <end position="199"/>
    </location>
</feature>
<keyword evidence="7 12" id="KW-0460">Magnesium</keyword>
<feature type="transmembrane region" description="Helical" evidence="12">
    <location>
        <begin position="157"/>
        <end position="175"/>
    </location>
</feature>
<dbReference type="OrthoDB" id="9783652at2"/>
<organism evidence="14 15">
    <name type="scientific">Pseudidiomarina atlantica</name>
    <dbReference type="NCBI Taxonomy" id="1517416"/>
    <lineage>
        <taxon>Bacteria</taxon>
        <taxon>Pseudomonadati</taxon>
        <taxon>Pseudomonadota</taxon>
        <taxon>Gammaproteobacteria</taxon>
        <taxon>Alteromonadales</taxon>
        <taxon>Idiomarinaceae</taxon>
        <taxon>Pseudidiomarina</taxon>
    </lineage>
</organism>
<evidence type="ECO:0000256" key="10">
    <source>
        <dbReference type="ARBA" id="ARBA00023136"/>
    </source>
</evidence>
<evidence type="ECO:0000256" key="13">
    <source>
        <dbReference type="PIRSR" id="PIRSR600715-1"/>
    </source>
</evidence>
<feature type="transmembrane region" description="Helical" evidence="12">
    <location>
        <begin position="252"/>
        <end position="273"/>
    </location>
</feature>
<keyword evidence="15" id="KW-1185">Reference proteome</keyword>
<dbReference type="Pfam" id="PF00953">
    <property type="entry name" value="Glycos_transf_4"/>
    <property type="match status" value="1"/>
</dbReference>
<keyword evidence="4 12" id="KW-0328">Glycosyltransferase</keyword>
<dbReference type="NCBIfam" id="TIGR02380">
    <property type="entry name" value="ECA_wecA"/>
    <property type="match status" value="1"/>
</dbReference>
<feature type="transmembrane region" description="Helical" evidence="12">
    <location>
        <begin position="305"/>
        <end position="325"/>
    </location>
</feature>
<keyword evidence="2 12" id="KW-1003">Cell membrane</keyword>
<dbReference type="PANTHER" id="PTHR22926">
    <property type="entry name" value="PHOSPHO-N-ACETYLMURAMOYL-PENTAPEPTIDE-TRANSFERASE"/>
    <property type="match status" value="1"/>
</dbReference>
<evidence type="ECO:0000256" key="9">
    <source>
        <dbReference type="ARBA" id="ARBA00022989"/>
    </source>
</evidence>
<dbReference type="InterPro" id="IPR000715">
    <property type="entry name" value="Glycosyl_transferase_4"/>
</dbReference>
<evidence type="ECO:0000256" key="6">
    <source>
        <dbReference type="ARBA" id="ARBA00022692"/>
    </source>
</evidence>
<dbReference type="UniPathway" id="UPA00281"/>
<dbReference type="PANTHER" id="PTHR22926:SF3">
    <property type="entry name" value="UNDECAPRENYL-PHOSPHATE ALPHA-N-ACETYLGLUCOSAMINYL 1-PHOSPHATE TRANSFERASE"/>
    <property type="match status" value="1"/>
</dbReference>
<sequence>MSIWVVLLAATALSSVLCNVLIPMAWKTALVDHPCARKQHAAPVPLVGGLAVYGTMLIMMVALLPLEVDIRLFLVSASFMVLIGALDDRYDIDPGVRFIAQMLAAAVVVFGADVQIVQLGNLFGTGTVELGAMAMPFTLLAIVAAMNAYNMIDGIDGLLGALAMVAFAGIAALAFMHQQQLPVMVAAILFGAMIPYQIRNMGFRLRPIRKIFMGDAGSMLVGFVVVWMLVMLTHPERLLESWFAIQPNVEAVRPVAVLWLIAVPLMDMFAIMARRVMKGQSPFRPDREHLHHIFMRAGFTSRQTLGIITAIACFKLALGLVFEWLQLPEPIVLSIFIAIFVLYLVMLKNIWRIVSWVRQQRDIESTDEATE</sequence>
<feature type="transmembrane region" description="Helical" evidence="12">
    <location>
        <begin position="46"/>
        <end position="64"/>
    </location>
</feature>
<comment type="cofactor">
    <cofactor evidence="12">
        <name>Mn(2+)</name>
        <dbReference type="ChEBI" id="CHEBI:29035"/>
    </cofactor>
</comment>
<feature type="transmembrane region" description="Helical" evidence="12">
    <location>
        <begin position="6"/>
        <end position="26"/>
    </location>
</feature>
<dbReference type="GO" id="GO:0030145">
    <property type="term" value="F:manganese ion binding"/>
    <property type="evidence" value="ECO:0007669"/>
    <property type="project" value="InterPro"/>
</dbReference>
<accession>A0A094IPX1</accession>
<feature type="transmembrane region" description="Helical" evidence="12">
    <location>
        <begin position="70"/>
        <end position="86"/>
    </location>
</feature>
<dbReference type="EC" id="2.7.8.33" evidence="12"/>
<evidence type="ECO:0000256" key="11">
    <source>
        <dbReference type="ARBA" id="ARBA00023211"/>
    </source>
</evidence>
<comment type="catalytic activity">
    <reaction evidence="12">
        <text>di-trans,octa-cis-undecaprenyl phosphate + UDP-N-acetyl-alpha-D-glucosamine = N-acetyl-alpha-D-glucosaminyl-di-trans,octa-cis-undecaprenyl diphosphate + UMP</text>
        <dbReference type="Rhea" id="RHEA:28090"/>
        <dbReference type="ChEBI" id="CHEBI:57705"/>
        <dbReference type="ChEBI" id="CHEBI:57865"/>
        <dbReference type="ChEBI" id="CHEBI:60392"/>
        <dbReference type="ChEBI" id="CHEBI:62959"/>
        <dbReference type="EC" id="2.7.8.33"/>
    </reaction>
</comment>
<comment type="pathway">
    <text evidence="12">Bacterial outer membrane biogenesis; LPS O-antigen biosynthesis.</text>
</comment>
<evidence type="ECO:0000256" key="3">
    <source>
        <dbReference type="ARBA" id="ARBA00022519"/>
    </source>
</evidence>
<dbReference type="InterPro" id="IPR018480">
    <property type="entry name" value="PNAcMuramoyl-5peptid_Trfase_CS"/>
</dbReference>
<feature type="transmembrane region" description="Helical" evidence="12">
    <location>
        <begin position="98"/>
        <end position="118"/>
    </location>
</feature>
<dbReference type="PROSITE" id="PS01348">
    <property type="entry name" value="MRAY_2"/>
    <property type="match status" value="1"/>
</dbReference>
<evidence type="ECO:0000256" key="2">
    <source>
        <dbReference type="ARBA" id="ARBA00022475"/>
    </source>
</evidence>
<feature type="transmembrane region" description="Helical" evidence="12">
    <location>
        <begin position="211"/>
        <end position="232"/>
    </location>
</feature>
<evidence type="ECO:0000256" key="8">
    <source>
        <dbReference type="ARBA" id="ARBA00022985"/>
    </source>
</evidence>
<dbReference type="GO" id="GO:0000287">
    <property type="term" value="F:magnesium ion binding"/>
    <property type="evidence" value="ECO:0007669"/>
    <property type="project" value="InterPro"/>
</dbReference>
<evidence type="ECO:0000256" key="1">
    <source>
        <dbReference type="ARBA" id="ARBA00004651"/>
    </source>
</evidence>
<protein>
    <recommendedName>
        <fullName evidence="12">Undecaprenyl-phosphate alpha-N-acetylglucosaminyl 1-phosphate transferase</fullName>
        <ecNumber evidence="12">2.7.8.33</ecNumber>
    </recommendedName>
    <alternativeName>
        <fullName evidence="12">UDP-GlcNAc:undecaprenyl-phosphate GlcNAc-1-phosphate transferase</fullName>
    </alternativeName>
    <alternativeName>
        <fullName evidence="12">Undecaprenyl-phosphate GlcNAc-1-phosphate transferase</fullName>
    </alternativeName>
</protein>
<evidence type="ECO:0000256" key="4">
    <source>
        <dbReference type="ARBA" id="ARBA00022676"/>
    </source>
</evidence>
<reference evidence="14 15" key="1">
    <citation type="submission" date="2014-06" db="EMBL/GenBank/DDBJ databases">
        <title>Draft genome sequence of Idiomarina sp. MCCC 1A10513.</title>
        <authorList>
            <person name="Du J."/>
            <person name="Lai Q."/>
            <person name="Shao Z."/>
        </authorList>
    </citation>
    <scope>NUCLEOTIDE SEQUENCE [LARGE SCALE GENOMIC DNA]</scope>
    <source>
        <strain evidence="14 15">MCCC 1A10513</strain>
    </source>
</reference>
<keyword evidence="9 12" id="KW-1133">Transmembrane helix</keyword>
<feature type="binding site" evidence="13">
    <location>
        <position position="150"/>
    </location>
    <ligand>
        <name>Mg(2+)</name>
        <dbReference type="ChEBI" id="CHEBI:18420"/>
    </ligand>
</feature>
<dbReference type="EMBL" id="JPIN01000005">
    <property type="protein sequence ID" value="KFZ29187.1"/>
    <property type="molecule type" value="Genomic_DNA"/>
</dbReference>
<evidence type="ECO:0000313" key="14">
    <source>
        <dbReference type="EMBL" id="KFZ29187.1"/>
    </source>
</evidence>
<dbReference type="HAMAP" id="MF_02030">
    <property type="entry name" value="WecA_Gammaproteo"/>
    <property type="match status" value="1"/>
</dbReference>
<dbReference type="AlphaFoldDB" id="A0A094IPX1"/>
<gene>
    <name evidence="12" type="primary">wecA</name>
    <name evidence="14" type="ORF">IDAT_05805</name>
</gene>
<feature type="transmembrane region" description="Helical" evidence="12">
    <location>
        <begin position="331"/>
        <end position="351"/>
    </location>
</feature>
<feature type="transmembrane region" description="Helical" evidence="12">
    <location>
        <begin position="130"/>
        <end position="150"/>
    </location>
</feature>
<dbReference type="RefSeq" id="WP_034731693.1">
    <property type="nucleotide sequence ID" value="NZ_JPIN01000005.1"/>
</dbReference>
<name>A0A094IPX1_9GAMM</name>
<proteinExistence type="inferred from homology"/>
<dbReference type="STRING" id="1517416.IDAT_05805"/>
<comment type="subcellular location">
    <subcellularLocation>
        <location evidence="12">Cell inner membrane</location>
        <topology evidence="12">Multi-pass membrane protein</topology>
    </subcellularLocation>
    <subcellularLocation>
        <location evidence="1">Cell membrane</location>
        <topology evidence="1">Multi-pass membrane protein</topology>
    </subcellularLocation>
</comment>
<comment type="function">
    <text evidence="12">Catalyzes the transfer of the GlcNAc-1-phosphate moiety from UDP-GlcNAc onto the carrier lipid undecaprenyl phosphate (C55-P), yielding GlcNAc-pyrophosphoryl-undecaprenyl (GlcNAc-PP-C55).</text>
</comment>
<dbReference type="CDD" id="cd06853">
    <property type="entry name" value="GT_WecA_like"/>
    <property type="match status" value="1"/>
</dbReference>
<evidence type="ECO:0000313" key="15">
    <source>
        <dbReference type="Proteomes" id="UP000053718"/>
    </source>
</evidence>
<dbReference type="GO" id="GO:0044038">
    <property type="term" value="P:cell wall macromolecule biosynthetic process"/>
    <property type="evidence" value="ECO:0007669"/>
    <property type="project" value="TreeGrafter"/>
</dbReference>
<evidence type="ECO:0000256" key="5">
    <source>
        <dbReference type="ARBA" id="ARBA00022679"/>
    </source>
</evidence>
<keyword evidence="6 12" id="KW-0812">Transmembrane</keyword>
<comment type="similarity">
    <text evidence="12">Belongs to the glycosyltransferase 4 family. WecA subfamily.</text>
</comment>
<keyword evidence="11 12" id="KW-0464">Manganese</keyword>
<keyword evidence="13" id="KW-0479">Metal-binding</keyword>
<dbReference type="eggNOG" id="COG0472">
    <property type="taxonomic scope" value="Bacteria"/>
</dbReference>
<evidence type="ECO:0000256" key="7">
    <source>
        <dbReference type="ARBA" id="ARBA00022842"/>
    </source>
</evidence>
<keyword evidence="8 12" id="KW-0448">Lipopolysaccharide biosynthesis</keyword>
<keyword evidence="3 12" id="KW-0997">Cell inner membrane</keyword>
<comment type="caution">
    <text evidence="14">The sequence shown here is derived from an EMBL/GenBank/DDBJ whole genome shotgun (WGS) entry which is preliminary data.</text>
</comment>
<dbReference type="InterPro" id="IPR012750">
    <property type="entry name" value="ECA_WecA-rel"/>
</dbReference>
<dbReference type="GO" id="GO:0005886">
    <property type="term" value="C:plasma membrane"/>
    <property type="evidence" value="ECO:0007669"/>
    <property type="project" value="UniProtKB-SubCell"/>
</dbReference>
<keyword evidence="10 12" id="KW-0472">Membrane</keyword>
<dbReference type="GO" id="GO:0071555">
    <property type="term" value="P:cell wall organization"/>
    <property type="evidence" value="ECO:0007669"/>
    <property type="project" value="TreeGrafter"/>
</dbReference>